<organism evidence="1 2">
    <name type="scientific">Microthyrium microscopicum</name>
    <dbReference type="NCBI Taxonomy" id="703497"/>
    <lineage>
        <taxon>Eukaryota</taxon>
        <taxon>Fungi</taxon>
        <taxon>Dikarya</taxon>
        <taxon>Ascomycota</taxon>
        <taxon>Pezizomycotina</taxon>
        <taxon>Dothideomycetes</taxon>
        <taxon>Dothideomycetes incertae sedis</taxon>
        <taxon>Microthyriales</taxon>
        <taxon>Microthyriaceae</taxon>
        <taxon>Microthyrium</taxon>
    </lineage>
</organism>
<accession>A0A6A6UJ36</accession>
<dbReference type="Proteomes" id="UP000799302">
    <property type="component" value="Unassembled WGS sequence"/>
</dbReference>
<dbReference type="AlphaFoldDB" id="A0A6A6UJ36"/>
<reference evidence="1" key="1">
    <citation type="journal article" date="2020" name="Stud. Mycol.">
        <title>101 Dothideomycetes genomes: a test case for predicting lifestyles and emergence of pathogens.</title>
        <authorList>
            <person name="Haridas S."/>
            <person name="Albert R."/>
            <person name="Binder M."/>
            <person name="Bloem J."/>
            <person name="Labutti K."/>
            <person name="Salamov A."/>
            <person name="Andreopoulos B."/>
            <person name="Baker S."/>
            <person name="Barry K."/>
            <person name="Bills G."/>
            <person name="Bluhm B."/>
            <person name="Cannon C."/>
            <person name="Castanera R."/>
            <person name="Culley D."/>
            <person name="Daum C."/>
            <person name="Ezra D."/>
            <person name="Gonzalez J."/>
            <person name="Henrissat B."/>
            <person name="Kuo A."/>
            <person name="Liang C."/>
            <person name="Lipzen A."/>
            <person name="Lutzoni F."/>
            <person name="Magnuson J."/>
            <person name="Mondo S."/>
            <person name="Nolan M."/>
            <person name="Ohm R."/>
            <person name="Pangilinan J."/>
            <person name="Park H.-J."/>
            <person name="Ramirez L."/>
            <person name="Alfaro M."/>
            <person name="Sun H."/>
            <person name="Tritt A."/>
            <person name="Yoshinaga Y."/>
            <person name="Zwiers L.-H."/>
            <person name="Turgeon B."/>
            <person name="Goodwin S."/>
            <person name="Spatafora J."/>
            <person name="Crous P."/>
            <person name="Grigoriev I."/>
        </authorList>
    </citation>
    <scope>NUCLEOTIDE SEQUENCE</scope>
    <source>
        <strain evidence="1">CBS 115976</strain>
    </source>
</reference>
<sequence length="140" mass="14792">MTPVAAQPAFPAEALNAAHNTAGAVSPTPTAIHPKAVNPPLVSAQAQLARDPLDPLNLQAQVLHQVAHHPTQPVVEQKDTLALRVMSHVARNMDTVDLVAATAVMDAREPLAPAGRSLRCSVMGDWLGDGDVVFYGLEDR</sequence>
<dbReference type="EMBL" id="MU004232">
    <property type="protein sequence ID" value="KAF2671716.1"/>
    <property type="molecule type" value="Genomic_DNA"/>
</dbReference>
<protein>
    <submittedName>
        <fullName evidence="1">Uncharacterized protein</fullName>
    </submittedName>
</protein>
<evidence type="ECO:0000313" key="1">
    <source>
        <dbReference type="EMBL" id="KAF2671716.1"/>
    </source>
</evidence>
<evidence type="ECO:0000313" key="2">
    <source>
        <dbReference type="Proteomes" id="UP000799302"/>
    </source>
</evidence>
<gene>
    <name evidence="1" type="ORF">BT63DRAFT_422244</name>
</gene>
<keyword evidence="2" id="KW-1185">Reference proteome</keyword>
<name>A0A6A6UJ36_9PEZI</name>
<proteinExistence type="predicted"/>